<dbReference type="Gene3D" id="3.90.470.20">
    <property type="entry name" value="4'-phosphopantetheinyl transferase domain"/>
    <property type="match status" value="2"/>
</dbReference>
<keyword evidence="6" id="KW-1185">Reference proteome</keyword>
<dbReference type="InterPro" id="IPR055066">
    <property type="entry name" value="AASDHPPT_N"/>
</dbReference>
<dbReference type="InterPro" id="IPR008278">
    <property type="entry name" value="4-PPantetheinyl_Trfase_dom"/>
</dbReference>
<reference evidence="5 6" key="1">
    <citation type="submission" date="2020-08" db="EMBL/GenBank/DDBJ databases">
        <title>Genome public.</title>
        <authorList>
            <person name="Liu C."/>
            <person name="Sun Q."/>
        </authorList>
    </citation>
    <scope>NUCLEOTIDE SEQUENCE [LARGE SCALE GENOMIC DNA]</scope>
    <source>
        <strain evidence="5 6">NSJ-36</strain>
    </source>
</reference>
<comment type="caution">
    <text evidence="5">The sequence shown here is derived from an EMBL/GenBank/DDBJ whole genome shotgun (WGS) entry which is preliminary data.</text>
</comment>
<sequence length="243" mass="28126">MNINIFHFSDLSSAAFTLPMQTIDVWFFKTEDFPPDAQDTQILSTEERNRIAGYSQGKDRIQHQTARFLLRLLLGKYLHIAPEELVLRTGTHGKLYLDYDALTVRGLGHLPRLSFNLSHSEEQIAFAFSFSSPVGIDIEKIRENARSSHLVHRFFHPDEELRFAHLPEWESTQLFFRYWTIREAFLKGIGTGFTISADSFRIDEIDSDSGLYQLTKYPLWRVQALPAPDKYFCSVAYCVQNPL</sequence>
<dbReference type="Pfam" id="PF01648">
    <property type="entry name" value="ACPS"/>
    <property type="match status" value="1"/>
</dbReference>
<dbReference type="InterPro" id="IPR037143">
    <property type="entry name" value="4-PPantetheinyl_Trfase_dom_sf"/>
</dbReference>
<dbReference type="Pfam" id="PF22624">
    <property type="entry name" value="AASDHPPT_N"/>
    <property type="match status" value="1"/>
</dbReference>
<evidence type="ECO:0000313" key="6">
    <source>
        <dbReference type="Proteomes" id="UP000647235"/>
    </source>
</evidence>
<dbReference type="Proteomes" id="UP000647235">
    <property type="component" value="Unassembled WGS sequence"/>
</dbReference>
<keyword evidence="2 5" id="KW-0808">Transferase</keyword>
<dbReference type="PANTHER" id="PTHR12215">
    <property type="entry name" value="PHOSPHOPANTETHEINE TRANSFERASE"/>
    <property type="match status" value="1"/>
</dbReference>
<feature type="domain" description="4'-phosphopantetheinyl transferase" evidence="3">
    <location>
        <begin position="133"/>
        <end position="223"/>
    </location>
</feature>
<dbReference type="GO" id="GO:0016740">
    <property type="term" value="F:transferase activity"/>
    <property type="evidence" value="ECO:0007669"/>
    <property type="project" value="UniProtKB-KW"/>
</dbReference>
<organism evidence="5 6">
    <name type="scientific">Dorea hominis</name>
    <dbReference type="NCBI Taxonomy" id="2763040"/>
    <lineage>
        <taxon>Bacteria</taxon>
        <taxon>Bacillati</taxon>
        <taxon>Bacillota</taxon>
        <taxon>Clostridia</taxon>
        <taxon>Lachnospirales</taxon>
        <taxon>Lachnospiraceae</taxon>
        <taxon>Dorea</taxon>
    </lineage>
</organism>
<evidence type="ECO:0000259" key="4">
    <source>
        <dbReference type="Pfam" id="PF22624"/>
    </source>
</evidence>
<proteinExistence type="inferred from homology"/>
<evidence type="ECO:0000313" key="5">
    <source>
        <dbReference type="EMBL" id="MBC5665952.1"/>
    </source>
</evidence>
<gene>
    <name evidence="5" type="ORF">H8S07_11920</name>
</gene>
<comment type="similarity">
    <text evidence="1">Belongs to the P-Pant transferase superfamily. Gsp/Sfp/HetI/AcpT family.</text>
</comment>
<dbReference type="RefSeq" id="WP_118288144.1">
    <property type="nucleotide sequence ID" value="NZ_JACOOY010000017.1"/>
</dbReference>
<evidence type="ECO:0000256" key="1">
    <source>
        <dbReference type="ARBA" id="ARBA00010990"/>
    </source>
</evidence>
<accession>A0ABR7EY57</accession>
<dbReference type="InterPro" id="IPR050559">
    <property type="entry name" value="P-Pant_transferase_sf"/>
</dbReference>
<dbReference type="SUPFAM" id="SSF56214">
    <property type="entry name" value="4'-phosphopantetheinyl transferase"/>
    <property type="match status" value="2"/>
</dbReference>
<protein>
    <submittedName>
        <fullName evidence="5">4'-phosphopantetheinyl transferase superfamily protein</fullName>
    </submittedName>
</protein>
<dbReference type="EMBL" id="JACOOY010000017">
    <property type="protein sequence ID" value="MBC5665952.1"/>
    <property type="molecule type" value="Genomic_DNA"/>
</dbReference>
<feature type="domain" description="4'-phosphopantetheinyl transferase N-terminal" evidence="4">
    <location>
        <begin position="40"/>
        <end position="127"/>
    </location>
</feature>
<evidence type="ECO:0000259" key="3">
    <source>
        <dbReference type="Pfam" id="PF01648"/>
    </source>
</evidence>
<name>A0ABR7EY57_9FIRM</name>
<dbReference type="PANTHER" id="PTHR12215:SF10">
    <property type="entry name" value="L-AMINOADIPATE-SEMIALDEHYDE DEHYDROGENASE-PHOSPHOPANTETHEINYL TRANSFERASE"/>
    <property type="match status" value="1"/>
</dbReference>
<evidence type="ECO:0000256" key="2">
    <source>
        <dbReference type="ARBA" id="ARBA00022679"/>
    </source>
</evidence>